<keyword evidence="3" id="KW-0808">Transferase</keyword>
<dbReference type="SUPFAM" id="SSF56112">
    <property type="entry name" value="Protein kinase-like (PK-like)"/>
    <property type="match status" value="1"/>
</dbReference>
<comment type="subcellular location">
    <subcellularLocation>
        <location evidence="1">Membrane</location>
        <topology evidence="1">Single-pass type I membrane protein</topology>
    </subcellularLocation>
</comment>
<dbReference type="InterPro" id="IPR001245">
    <property type="entry name" value="Ser-Thr/Tyr_kinase_cat_dom"/>
</dbReference>
<evidence type="ECO:0000256" key="12">
    <source>
        <dbReference type="PROSITE-ProRule" id="PRU10141"/>
    </source>
</evidence>
<feature type="domain" description="Protein kinase" evidence="15">
    <location>
        <begin position="488"/>
        <end position="768"/>
    </location>
</feature>
<keyword evidence="8 12" id="KW-0067">ATP-binding</keyword>
<protein>
    <recommendedName>
        <fullName evidence="15">Protein kinase domain-containing protein</fullName>
    </recommendedName>
</protein>
<dbReference type="InterPro" id="IPR024788">
    <property type="entry name" value="Malectin-like_Carb-bd_dom"/>
</dbReference>
<keyword evidence="7" id="KW-0418">Kinase</keyword>
<keyword evidence="4 13" id="KW-0812">Transmembrane</keyword>
<dbReference type="Gene3D" id="1.10.510.10">
    <property type="entry name" value="Transferase(Phosphotransferase) domain 1"/>
    <property type="match status" value="1"/>
</dbReference>
<evidence type="ECO:0000256" key="7">
    <source>
        <dbReference type="ARBA" id="ARBA00022777"/>
    </source>
</evidence>
<gene>
    <name evidence="16" type="ORF">VitviT2T_010960</name>
</gene>
<evidence type="ECO:0000256" key="2">
    <source>
        <dbReference type="ARBA" id="ARBA00022527"/>
    </source>
</evidence>
<evidence type="ECO:0000256" key="1">
    <source>
        <dbReference type="ARBA" id="ARBA00004479"/>
    </source>
</evidence>
<accession>A0ABY9CAD9</accession>
<dbReference type="SMART" id="SM00220">
    <property type="entry name" value="S_TKc"/>
    <property type="match status" value="1"/>
</dbReference>
<evidence type="ECO:0000256" key="9">
    <source>
        <dbReference type="ARBA" id="ARBA00022989"/>
    </source>
</evidence>
<evidence type="ECO:0000256" key="3">
    <source>
        <dbReference type="ARBA" id="ARBA00022679"/>
    </source>
</evidence>
<keyword evidence="5 14" id="KW-0732">Signal</keyword>
<evidence type="ECO:0000256" key="11">
    <source>
        <dbReference type="ARBA" id="ARBA00023180"/>
    </source>
</evidence>
<keyword evidence="11" id="KW-0325">Glycoprotein</keyword>
<evidence type="ECO:0000256" key="13">
    <source>
        <dbReference type="SAM" id="Phobius"/>
    </source>
</evidence>
<dbReference type="PROSITE" id="PS00108">
    <property type="entry name" value="PROTEIN_KINASE_ST"/>
    <property type="match status" value="1"/>
</dbReference>
<evidence type="ECO:0000313" key="16">
    <source>
        <dbReference type="EMBL" id="WJZ91926.1"/>
    </source>
</evidence>
<dbReference type="Proteomes" id="UP001227230">
    <property type="component" value="Chromosome 7"/>
</dbReference>
<keyword evidence="2" id="KW-0723">Serine/threonine-protein kinase</keyword>
<evidence type="ECO:0000256" key="4">
    <source>
        <dbReference type="ARBA" id="ARBA00022692"/>
    </source>
</evidence>
<sequence length="830" mass="92646">MEKLHHYSFLFPLLLIHFSSHLLLASDYTLPDEYFISCGSSSNTIVNGRNFVGDVNPGSASSFSVGISRTVKDDSPSTAASPLYRTARIFRHQSSYEFRTTENGTYVVRFHFYPFSDLSDALFRVSASGFLLLSDFSVGNSSNSPVIKEFAVPVEVGKFKIDFTPQGSSFGFVNAIEAFHAPENFISDGIYYVTPAGHGDPYKGLESHALHTIHRINVGGVTITPENDTLWRSWIPDDAYLYFPDSAKNSTFYSDRPKYQEQGATPYSAPDYVYKTAKEMNIDQSRVLNNFNVTWNFNVNKNSTYFVRAHFCDIISPSLGLLTFNFYIYSQFSDKINPYDIMGQLAAPFYVDYVVDSDDSGYMNISIGPSQGSSNGTAFLNGLEIMELTKGSSLVPVANKPKKTLTFVVVSSVVGGVASVLVLLGVILWGWKCRKAKHVEIVDWTVPYYGRGSFSRTTDKTVDVSSVSGLNLGLKIPFSEILHATNNFDAKLMIGEGGFGKVYQGTLRNGTKVAIKRSEPGNGQGFSEFQTEIIILSRIRHRHLVSLIGYCDERFEMILVYEFMEKGTLRDHLYGSNGDTQKSTSLSELSWNQRLEICIGSARGLDYLHTGSDGGIIHRDVKSTNILLDEYYVAKVADFGLSKSGLPDQSHCTTDVKGSFGYLDPEYFRCLQLTEKSDIYSFGVVLLEVLCARPALDNSLPREEMNLAEWGMSWKNKGQLEKIVDPFLAGKINPSSLRKFGEVVEKCLRETGADRPSMRDVLWDLEYSLQLQQVIMQREKYYDSVTDASLELPLPAVQRLPSNSLPFVEDDRSEPNASEVFSQLRMGGGR</sequence>
<evidence type="ECO:0000256" key="10">
    <source>
        <dbReference type="ARBA" id="ARBA00023136"/>
    </source>
</evidence>
<feature type="signal peptide" evidence="14">
    <location>
        <begin position="1"/>
        <end position="25"/>
    </location>
</feature>
<dbReference type="InterPro" id="IPR017441">
    <property type="entry name" value="Protein_kinase_ATP_BS"/>
</dbReference>
<dbReference type="InterPro" id="IPR008271">
    <property type="entry name" value="Ser/Thr_kinase_AS"/>
</dbReference>
<dbReference type="InterPro" id="IPR011009">
    <property type="entry name" value="Kinase-like_dom_sf"/>
</dbReference>
<keyword evidence="9 13" id="KW-1133">Transmembrane helix</keyword>
<feature type="binding site" evidence="12">
    <location>
        <position position="516"/>
    </location>
    <ligand>
        <name>ATP</name>
        <dbReference type="ChEBI" id="CHEBI:30616"/>
    </ligand>
</feature>
<dbReference type="PANTHER" id="PTHR27003">
    <property type="entry name" value="OS07G0166700 PROTEIN"/>
    <property type="match status" value="1"/>
</dbReference>
<dbReference type="CDD" id="cd14066">
    <property type="entry name" value="STKc_IRAK"/>
    <property type="match status" value="1"/>
</dbReference>
<dbReference type="Gene3D" id="2.60.120.430">
    <property type="entry name" value="Galactose-binding lectin"/>
    <property type="match status" value="2"/>
</dbReference>
<dbReference type="Gene3D" id="3.30.200.20">
    <property type="entry name" value="Phosphorylase Kinase, domain 1"/>
    <property type="match status" value="1"/>
</dbReference>
<evidence type="ECO:0000256" key="14">
    <source>
        <dbReference type="SAM" id="SignalP"/>
    </source>
</evidence>
<keyword evidence="10 13" id="KW-0472">Membrane</keyword>
<name>A0ABY9CAD9_VITVI</name>
<dbReference type="PANTHER" id="PTHR27003:SF59">
    <property type="entry name" value="PROTEIN KINASE DOMAIN-CONTAINING PROTEIN"/>
    <property type="match status" value="1"/>
</dbReference>
<keyword evidence="6 12" id="KW-0547">Nucleotide-binding</keyword>
<dbReference type="Pfam" id="PF12819">
    <property type="entry name" value="Malectin_like"/>
    <property type="match status" value="1"/>
</dbReference>
<evidence type="ECO:0000313" key="17">
    <source>
        <dbReference type="Proteomes" id="UP001227230"/>
    </source>
</evidence>
<evidence type="ECO:0000256" key="5">
    <source>
        <dbReference type="ARBA" id="ARBA00022729"/>
    </source>
</evidence>
<evidence type="ECO:0000256" key="8">
    <source>
        <dbReference type="ARBA" id="ARBA00022840"/>
    </source>
</evidence>
<proteinExistence type="predicted"/>
<dbReference type="PROSITE" id="PS00107">
    <property type="entry name" value="PROTEIN_KINASE_ATP"/>
    <property type="match status" value="1"/>
</dbReference>
<dbReference type="PROSITE" id="PS50011">
    <property type="entry name" value="PROTEIN_KINASE_DOM"/>
    <property type="match status" value="1"/>
</dbReference>
<reference evidence="16 17" key="1">
    <citation type="journal article" date="2023" name="Hortic Res">
        <title>The complete reference genome for grapevine (Vitis vinifera L.) genetics and breeding.</title>
        <authorList>
            <person name="Shi X."/>
            <person name="Cao S."/>
            <person name="Wang X."/>
            <person name="Huang S."/>
            <person name="Wang Y."/>
            <person name="Liu Z."/>
            <person name="Liu W."/>
            <person name="Leng X."/>
            <person name="Peng Y."/>
            <person name="Wang N."/>
            <person name="Wang Y."/>
            <person name="Ma Z."/>
            <person name="Xu X."/>
            <person name="Zhang F."/>
            <person name="Xue H."/>
            <person name="Zhong H."/>
            <person name="Wang Y."/>
            <person name="Zhang K."/>
            <person name="Velt A."/>
            <person name="Avia K."/>
            <person name="Holtgrawe D."/>
            <person name="Grimplet J."/>
            <person name="Matus J.T."/>
            <person name="Ware D."/>
            <person name="Wu X."/>
            <person name="Wang H."/>
            <person name="Liu C."/>
            <person name="Fang Y."/>
            <person name="Rustenholz C."/>
            <person name="Cheng Z."/>
            <person name="Xiao H."/>
            <person name="Zhou Y."/>
        </authorList>
    </citation>
    <scope>NUCLEOTIDE SEQUENCE [LARGE SCALE GENOMIC DNA]</scope>
    <source>
        <strain evidence="17">cv. Pinot noir / PN40024</strain>
        <tissue evidence="16">Leaf</tissue>
    </source>
</reference>
<dbReference type="Pfam" id="PF07714">
    <property type="entry name" value="PK_Tyr_Ser-Thr"/>
    <property type="match status" value="1"/>
</dbReference>
<dbReference type="InterPro" id="IPR000719">
    <property type="entry name" value="Prot_kinase_dom"/>
</dbReference>
<evidence type="ECO:0000256" key="6">
    <source>
        <dbReference type="ARBA" id="ARBA00022741"/>
    </source>
</evidence>
<keyword evidence="17" id="KW-1185">Reference proteome</keyword>
<feature type="chain" id="PRO_5047313507" description="Protein kinase domain-containing protein" evidence="14">
    <location>
        <begin position="26"/>
        <end position="830"/>
    </location>
</feature>
<dbReference type="InterPro" id="IPR045272">
    <property type="entry name" value="ANXUR1/2-like"/>
</dbReference>
<feature type="transmembrane region" description="Helical" evidence="13">
    <location>
        <begin position="405"/>
        <end position="431"/>
    </location>
</feature>
<organism evidence="16 17">
    <name type="scientific">Vitis vinifera</name>
    <name type="common">Grape</name>
    <dbReference type="NCBI Taxonomy" id="29760"/>
    <lineage>
        <taxon>Eukaryota</taxon>
        <taxon>Viridiplantae</taxon>
        <taxon>Streptophyta</taxon>
        <taxon>Embryophyta</taxon>
        <taxon>Tracheophyta</taxon>
        <taxon>Spermatophyta</taxon>
        <taxon>Magnoliopsida</taxon>
        <taxon>eudicotyledons</taxon>
        <taxon>Gunneridae</taxon>
        <taxon>Pentapetalae</taxon>
        <taxon>rosids</taxon>
        <taxon>Vitales</taxon>
        <taxon>Vitaceae</taxon>
        <taxon>Viteae</taxon>
        <taxon>Vitis</taxon>
    </lineage>
</organism>
<dbReference type="EMBL" id="CP126654">
    <property type="protein sequence ID" value="WJZ91926.1"/>
    <property type="molecule type" value="Genomic_DNA"/>
</dbReference>
<evidence type="ECO:0000259" key="15">
    <source>
        <dbReference type="PROSITE" id="PS50011"/>
    </source>
</evidence>